<protein>
    <submittedName>
        <fullName evidence="1">Uncharacterized protein</fullName>
    </submittedName>
</protein>
<organism evidence="1 2">
    <name type="scientific">Chromobacterium violaceum</name>
    <dbReference type="NCBI Taxonomy" id="536"/>
    <lineage>
        <taxon>Bacteria</taxon>
        <taxon>Pseudomonadati</taxon>
        <taxon>Pseudomonadota</taxon>
        <taxon>Betaproteobacteria</taxon>
        <taxon>Neisseriales</taxon>
        <taxon>Chromobacteriaceae</taxon>
        <taxon>Chromobacterium</taxon>
    </lineage>
</organism>
<gene>
    <name evidence="1" type="ORF">CBW21_09375</name>
</gene>
<dbReference type="RefSeq" id="WP_087697753.1">
    <property type="nucleotide sequence ID" value="NZ_JABXOB010000015.1"/>
</dbReference>
<dbReference type="Proteomes" id="UP000196342">
    <property type="component" value="Unassembled WGS sequence"/>
</dbReference>
<accession>A0A202BB18</accession>
<proteinExistence type="predicted"/>
<keyword evidence="2" id="KW-1185">Reference proteome</keyword>
<dbReference type="EMBL" id="NHOO01000006">
    <property type="protein sequence ID" value="OVE48746.1"/>
    <property type="molecule type" value="Genomic_DNA"/>
</dbReference>
<reference evidence="1 2" key="1">
    <citation type="submission" date="2017-05" db="EMBL/GenBank/DDBJ databases">
        <title>Chromobacterium violaceum GHPS1 isolated from Hydrocarbon polluted soil in French Guiana display an awesome secondary metabolite arsenal and a battery of drug and heavy-metal-resistance and detoxification of xenobiotics proteins.</title>
        <authorList>
            <person name="Belbahri L."/>
        </authorList>
    </citation>
    <scope>NUCLEOTIDE SEQUENCE [LARGE SCALE GENOMIC DNA]</scope>
    <source>
        <strain evidence="1 2">GHPS1</strain>
    </source>
</reference>
<sequence>MSILSMHPSHEAAERIPILQRLRGWLKRGARMEETPPPAADKPDLGNVTAAEAKAAIGALLKAGLLSREQSRCLGLAVDVRMLNIRYGDPVPEHFDLLAEARSAIENGKNMGCWDQVQSLTRSLEVMQAYQRETESV</sequence>
<name>A0A202BB18_CHRVL</name>
<dbReference type="AlphaFoldDB" id="A0A202BB18"/>
<comment type="caution">
    <text evidence="1">The sequence shown here is derived from an EMBL/GenBank/DDBJ whole genome shotgun (WGS) entry which is preliminary data.</text>
</comment>
<evidence type="ECO:0000313" key="2">
    <source>
        <dbReference type="Proteomes" id="UP000196342"/>
    </source>
</evidence>
<evidence type="ECO:0000313" key="1">
    <source>
        <dbReference type="EMBL" id="OVE48746.1"/>
    </source>
</evidence>